<evidence type="ECO:0000259" key="3">
    <source>
        <dbReference type="Pfam" id="PF18912"/>
    </source>
</evidence>
<accession>A0A238Y844</accession>
<organism evidence="4 5">
    <name type="scientific">Humidesulfovibrio mexicanus</name>
    <dbReference type="NCBI Taxonomy" id="147047"/>
    <lineage>
        <taxon>Bacteria</taxon>
        <taxon>Pseudomonadati</taxon>
        <taxon>Thermodesulfobacteriota</taxon>
        <taxon>Desulfovibrionia</taxon>
        <taxon>Desulfovibrionales</taxon>
        <taxon>Desulfovibrionaceae</taxon>
        <taxon>Humidesulfovibrio</taxon>
    </lineage>
</organism>
<dbReference type="PANTHER" id="PTHR47505:SF1">
    <property type="entry name" value="DNA UTILIZATION PROTEIN YHGH"/>
    <property type="match status" value="1"/>
</dbReference>
<evidence type="ECO:0000313" key="4">
    <source>
        <dbReference type="EMBL" id="SNR67267.1"/>
    </source>
</evidence>
<dbReference type="Pfam" id="PF18912">
    <property type="entry name" value="DZR_2"/>
    <property type="match status" value="1"/>
</dbReference>
<evidence type="ECO:0000256" key="1">
    <source>
        <dbReference type="ARBA" id="ARBA00008007"/>
    </source>
</evidence>
<proteinExistence type="inferred from homology"/>
<name>A0A238Y844_9BACT</name>
<dbReference type="EMBL" id="FZOC01000001">
    <property type="protein sequence ID" value="SNR67267.1"/>
    <property type="molecule type" value="Genomic_DNA"/>
</dbReference>
<dbReference type="RefSeq" id="WP_089271861.1">
    <property type="nucleotide sequence ID" value="NZ_FZOC01000001.1"/>
</dbReference>
<dbReference type="Proteomes" id="UP000198324">
    <property type="component" value="Unassembled WGS sequence"/>
</dbReference>
<evidence type="ECO:0000259" key="2">
    <source>
        <dbReference type="Pfam" id="PF00156"/>
    </source>
</evidence>
<dbReference type="Pfam" id="PF00156">
    <property type="entry name" value="Pribosyltran"/>
    <property type="match status" value="1"/>
</dbReference>
<dbReference type="InterPro" id="IPR044005">
    <property type="entry name" value="DZR_2"/>
</dbReference>
<keyword evidence="5" id="KW-1185">Reference proteome</keyword>
<dbReference type="InterPro" id="IPR000836">
    <property type="entry name" value="PRTase_dom"/>
</dbReference>
<feature type="domain" description="Double zinc ribbon" evidence="3">
    <location>
        <begin position="21"/>
        <end position="74"/>
    </location>
</feature>
<protein>
    <submittedName>
        <fullName evidence="4">ComF family protein</fullName>
    </submittedName>
</protein>
<dbReference type="CDD" id="cd06223">
    <property type="entry name" value="PRTases_typeI"/>
    <property type="match status" value="1"/>
</dbReference>
<dbReference type="AlphaFoldDB" id="A0A238Y844"/>
<sequence>MRESLAMRARGLWGGLLLAESRCAACGAVLSVPGDGLCPDCREELAPEAGACCLGCGEPLPVPSLGGALCARCLETPRAWGRALCYGRYQGRLKELIWAYKFEGRLGCGRLLQDFALRAYEAGVAGGAGRYDALAPVPLHPRRLLARGFNQSRELARRIAARHDLPIWDHALRRVRRTTPQMRLAREERTQNIRGAFAAGEWRVSGAALLVVDDIMTTGATLEECARILFAAGAKSVDVLAVARA</sequence>
<dbReference type="InterPro" id="IPR051910">
    <property type="entry name" value="ComF/GntX_DNA_util-trans"/>
</dbReference>
<feature type="domain" description="Phosphoribosyltransferase" evidence="2">
    <location>
        <begin position="193"/>
        <end position="242"/>
    </location>
</feature>
<comment type="similarity">
    <text evidence="1">Belongs to the ComF/GntX family.</text>
</comment>
<reference evidence="4 5" key="1">
    <citation type="submission" date="2017-06" db="EMBL/GenBank/DDBJ databases">
        <authorList>
            <person name="Kim H.J."/>
            <person name="Triplett B.A."/>
        </authorList>
    </citation>
    <scope>NUCLEOTIDE SEQUENCE [LARGE SCALE GENOMIC DNA]</scope>
    <source>
        <strain evidence="4 5">DSM 13116</strain>
    </source>
</reference>
<dbReference type="InterPro" id="IPR029057">
    <property type="entry name" value="PRTase-like"/>
</dbReference>
<dbReference type="SUPFAM" id="SSF53271">
    <property type="entry name" value="PRTase-like"/>
    <property type="match status" value="1"/>
</dbReference>
<evidence type="ECO:0000313" key="5">
    <source>
        <dbReference type="Proteomes" id="UP000198324"/>
    </source>
</evidence>
<gene>
    <name evidence="4" type="ORF">SAMN04488503_0770</name>
</gene>
<dbReference type="Gene3D" id="3.40.50.2020">
    <property type="match status" value="1"/>
</dbReference>
<dbReference type="PANTHER" id="PTHR47505">
    <property type="entry name" value="DNA UTILIZATION PROTEIN YHGH"/>
    <property type="match status" value="1"/>
</dbReference>